<dbReference type="InterPro" id="IPR011611">
    <property type="entry name" value="PfkB_dom"/>
</dbReference>
<protein>
    <recommendedName>
        <fullName evidence="3">Carbohydrate kinase PfkB domain-containing protein</fullName>
    </recommendedName>
</protein>
<organism evidence="4 5">
    <name type="scientific">Candidatus Curtissbacteria bacterium RIFCSPHIGHO2_02_FULL_42_15</name>
    <dbReference type="NCBI Taxonomy" id="1797716"/>
    <lineage>
        <taxon>Bacteria</taxon>
        <taxon>Candidatus Curtissiibacteriota</taxon>
    </lineage>
</organism>
<evidence type="ECO:0000313" key="4">
    <source>
        <dbReference type="EMBL" id="OGD89875.1"/>
    </source>
</evidence>
<dbReference type="Gene3D" id="3.40.1190.20">
    <property type="match status" value="1"/>
</dbReference>
<evidence type="ECO:0000259" key="3">
    <source>
        <dbReference type="Pfam" id="PF00294"/>
    </source>
</evidence>
<dbReference type="GO" id="GO:0016301">
    <property type="term" value="F:kinase activity"/>
    <property type="evidence" value="ECO:0007669"/>
    <property type="project" value="UniProtKB-KW"/>
</dbReference>
<dbReference type="Proteomes" id="UP000177124">
    <property type="component" value="Unassembled WGS sequence"/>
</dbReference>
<proteinExistence type="predicted"/>
<dbReference type="PROSITE" id="PS00583">
    <property type="entry name" value="PFKB_KINASES_1"/>
    <property type="match status" value="1"/>
</dbReference>
<evidence type="ECO:0000256" key="1">
    <source>
        <dbReference type="ARBA" id="ARBA00022679"/>
    </source>
</evidence>
<dbReference type="PANTHER" id="PTHR10584">
    <property type="entry name" value="SUGAR KINASE"/>
    <property type="match status" value="1"/>
</dbReference>
<dbReference type="AlphaFoldDB" id="A0A1F5GDF4"/>
<feature type="domain" description="Carbohydrate kinase PfkB" evidence="3">
    <location>
        <begin position="28"/>
        <end position="308"/>
    </location>
</feature>
<dbReference type="SUPFAM" id="SSF53613">
    <property type="entry name" value="Ribokinase-like"/>
    <property type="match status" value="1"/>
</dbReference>
<dbReference type="EMBL" id="MFBF01000060">
    <property type="protein sequence ID" value="OGD89875.1"/>
    <property type="molecule type" value="Genomic_DNA"/>
</dbReference>
<comment type="caution">
    <text evidence="4">The sequence shown here is derived from an EMBL/GenBank/DDBJ whole genome shotgun (WGS) entry which is preliminary data.</text>
</comment>
<dbReference type="InterPro" id="IPR002173">
    <property type="entry name" value="Carboh/pur_kinase_PfkB_CS"/>
</dbReference>
<gene>
    <name evidence="4" type="ORF">A3D07_04085</name>
</gene>
<dbReference type="STRING" id="1797716.A3D07_04085"/>
<sequence length="329" mass="36722">MKNVFDLITIGDSTIDTFIKIHDATVECDINNKDCKICIKYGEKIPVDSISHSAAGNALNVAVGSRKLGLNSAIYTNLGDDEHGYLIKKKLVQSKVSENYIQIHPNKESNLSVVLTFRQERTIFVYHQPWDYSLPELSECSFLYLTSTAESFTKSNLFNQVNRYIEKNKPKLIFNPGTYQLKAGIKKYPQILEKCHLLIVNREEARKVLEIEKDDVNQKDLLSKLLLLGPKNVVITDGAEGSFATDGKSFFRAGIFPTELVEKTGAGDAYSSGVIAGLFYKLPLAEAMIWGTINASHAIQFVGTQNGLLTKTDLERHRKAVPELVAVEF</sequence>
<dbReference type="Pfam" id="PF00294">
    <property type="entry name" value="PfkB"/>
    <property type="match status" value="1"/>
</dbReference>
<dbReference type="InterPro" id="IPR029056">
    <property type="entry name" value="Ribokinase-like"/>
</dbReference>
<reference evidence="4 5" key="1">
    <citation type="journal article" date="2016" name="Nat. Commun.">
        <title>Thousands of microbial genomes shed light on interconnected biogeochemical processes in an aquifer system.</title>
        <authorList>
            <person name="Anantharaman K."/>
            <person name="Brown C.T."/>
            <person name="Hug L.A."/>
            <person name="Sharon I."/>
            <person name="Castelle C.J."/>
            <person name="Probst A.J."/>
            <person name="Thomas B.C."/>
            <person name="Singh A."/>
            <person name="Wilkins M.J."/>
            <person name="Karaoz U."/>
            <person name="Brodie E.L."/>
            <person name="Williams K.H."/>
            <person name="Hubbard S.S."/>
            <person name="Banfield J.F."/>
        </authorList>
    </citation>
    <scope>NUCLEOTIDE SEQUENCE [LARGE SCALE GENOMIC DNA]</scope>
</reference>
<accession>A0A1F5GDF4</accession>
<evidence type="ECO:0000313" key="5">
    <source>
        <dbReference type="Proteomes" id="UP000177124"/>
    </source>
</evidence>
<evidence type="ECO:0000256" key="2">
    <source>
        <dbReference type="ARBA" id="ARBA00022777"/>
    </source>
</evidence>
<keyword evidence="2" id="KW-0418">Kinase</keyword>
<dbReference type="PANTHER" id="PTHR10584:SF166">
    <property type="entry name" value="RIBOKINASE"/>
    <property type="match status" value="1"/>
</dbReference>
<name>A0A1F5GDF4_9BACT</name>
<keyword evidence="1" id="KW-0808">Transferase</keyword>